<dbReference type="AlphaFoldDB" id="G4YVT7"/>
<sequence>YNRYPQQVCACILLAAEKAKEWKTVAALHDVHERTASGCIKTAMDTGDWSGVQKQRGGSEKKIQDAHVAYLPSALAATPELTLVPMAELVEQKFDVCINRETVCRAMDAHSFTLKKLHRDVSPLGSFKSELANEFTRRFLRHIRSTTPLDEVVLVLDNAPSHTSAKDVFEEAKYVGADMLKIEPYSSMLNPIENVFSLYKSAVKRFLARQRPNILRVPERTTITEHRAGFLKLAADPLFAEVVTPELCNRRFCHSLPHHQRGLRFEDMQVGA</sequence>
<dbReference type="Proteomes" id="UP000002640">
    <property type="component" value="Unassembled WGS sequence"/>
</dbReference>
<dbReference type="KEGG" id="psoj:PHYSODRAFT_478459"/>
<dbReference type="Pfam" id="PF13358">
    <property type="entry name" value="DDE_3"/>
    <property type="match status" value="1"/>
</dbReference>
<dbReference type="GO" id="GO:0003676">
    <property type="term" value="F:nucleic acid binding"/>
    <property type="evidence" value="ECO:0007669"/>
    <property type="project" value="InterPro"/>
</dbReference>
<feature type="domain" description="Tc1-like transposase DDE" evidence="1">
    <location>
        <begin position="129"/>
        <end position="205"/>
    </location>
</feature>
<name>G4YVT7_PHYSP</name>
<feature type="non-terminal residue" evidence="2">
    <location>
        <position position="1"/>
    </location>
</feature>
<dbReference type="RefSeq" id="XP_009518473.1">
    <property type="nucleotide sequence ID" value="XM_009520178.1"/>
</dbReference>
<dbReference type="InterPro" id="IPR038717">
    <property type="entry name" value="Tc1-like_DDE_dom"/>
</dbReference>
<evidence type="ECO:0000313" key="3">
    <source>
        <dbReference type="Proteomes" id="UP000002640"/>
    </source>
</evidence>
<dbReference type="SUPFAM" id="SSF46689">
    <property type="entry name" value="Homeodomain-like"/>
    <property type="match status" value="1"/>
</dbReference>
<evidence type="ECO:0000259" key="1">
    <source>
        <dbReference type="Pfam" id="PF13358"/>
    </source>
</evidence>
<dbReference type="GeneID" id="20655006"/>
<dbReference type="OMA" id="CINRETV"/>
<dbReference type="InterPro" id="IPR036397">
    <property type="entry name" value="RNaseH_sf"/>
</dbReference>
<proteinExistence type="predicted"/>
<evidence type="ECO:0000313" key="2">
    <source>
        <dbReference type="EMBL" id="EGZ23185.1"/>
    </source>
</evidence>
<reference evidence="2 3" key="1">
    <citation type="journal article" date="2006" name="Science">
        <title>Phytophthora genome sequences uncover evolutionary origins and mechanisms of pathogenesis.</title>
        <authorList>
            <person name="Tyler B.M."/>
            <person name="Tripathy S."/>
            <person name="Zhang X."/>
            <person name="Dehal P."/>
            <person name="Jiang R.H."/>
            <person name="Aerts A."/>
            <person name="Arredondo F.D."/>
            <person name="Baxter L."/>
            <person name="Bensasson D."/>
            <person name="Beynon J.L."/>
            <person name="Chapman J."/>
            <person name="Damasceno C.M."/>
            <person name="Dorrance A.E."/>
            <person name="Dou D."/>
            <person name="Dickerman A.W."/>
            <person name="Dubchak I.L."/>
            <person name="Garbelotto M."/>
            <person name="Gijzen M."/>
            <person name="Gordon S.G."/>
            <person name="Govers F."/>
            <person name="Grunwald N.J."/>
            <person name="Huang W."/>
            <person name="Ivors K.L."/>
            <person name="Jones R.W."/>
            <person name="Kamoun S."/>
            <person name="Krampis K."/>
            <person name="Lamour K.H."/>
            <person name="Lee M.K."/>
            <person name="McDonald W.H."/>
            <person name="Medina M."/>
            <person name="Meijer H.J."/>
            <person name="Nordberg E.K."/>
            <person name="Maclean D.J."/>
            <person name="Ospina-Giraldo M.D."/>
            <person name="Morris P.F."/>
            <person name="Phuntumart V."/>
            <person name="Putnam N.H."/>
            <person name="Rash S."/>
            <person name="Rose J.K."/>
            <person name="Sakihama Y."/>
            <person name="Salamov A.A."/>
            <person name="Savidor A."/>
            <person name="Scheuring C.F."/>
            <person name="Smith B.M."/>
            <person name="Sobral B.W."/>
            <person name="Terry A."/>
            <person name="Torto-Alalibo T.A."/>
            <person name="Win J."/>
            <person name="Xu Z."/>
            <person name="Zhang H."/>
            <person name="Grigoriev I.V."/>
            <person name="Rokhsar D.S."/>
            <person name="Boore J.L."/>
        </authorList>
    </citation>
    <scope>NUCLEOTIDE SEQUENCE [LARGE SCALE GENOMIC DNA]</scope>
    <source>
        <strain evidence="2 3">P6497</strain>
    </source>
</reference>
<gene>
    <name evidence="2" type="ORF">PHYSODRAFT_478459</name>
</gene>
<protein>
    <recommendedName>
        <fullName evidence="1">Tc1-like transposase DDE domain-containing protein</fullName>
    </recommendedName>
</protein>
<organism evidence="2 3">
    <name type="scientific">Phytophthora sojae (strain P6497)</name>
    <name type="common">Soybean stem and root rot agent</name>
    <name type="synonym">Phytophthora megasperma f. sp. glycines</name>
    <dbReference type="NCBI Taxonomy" id="1094619"/>
    <lineage>
        <taxon>Eukaryota</taxon>
        <taxon>Sar</taxon>
        <taxon>Stramenopiles</taxon>
        <taxon>Oomycota</taxon>
        <taxon>Peronosporomycetes</taxon>
        <taxon>Peronosporales</taxon>
        <taxon>Peronosporaceae</taxon>
        <taxon>Phytophthora</taxon>
    </lineage>
</organism>
<accession>G4YVT7</accession>
<dbReference type="EMBL" id="JH159152">
    <property type="protein sequence ID" value="EGZ23185.1"/>
    <property type="molecule type" value="Genomic_DNA"/>
</dbReference>
<keyword evidence="3" id="KW-1185">Reference proteome</keyword>
<dbReference type="Gene3D" id="3.30.420.10">
    <property type="entry name" value="Ribonuclease H-like superfamily/Ribonuclease H"/>
    <property type="match status" value="1"/>
</dbReference>
<dbReference type="InterPro" id="IPR009057">
    <property type="entry name" value="Homeodomain-like_sf"/>
</dbReference>
<dbReference type="InParanoid" id="G4YVT7"/>